<feature type="compositionally biased region" description="Basic and acidic residues" evidence="6">
    <location>
        <begin position="559"/>
        <end position="588"/>
    </location>
</feature>
<evidence type="ECO:0000256" key="3">
    <source>
        <dbReference type="ARBA" id="ARBA00022692"/>
    </source>
</evidence>
<dbReference type="PANTHER" id="PTHR21347">
    <property type="entry name" value="CLEFT LIP AND PALATE ASSOCIATED TRANSMEMBRANE PROTEIN-RELATED"/>
    <property type="match status" value="1"/>
</dbReference>
<protein>
    <submittedName>
        <fullName evidence="8">Cleft lip and palate transmembrane 1 family protein</fullName>
    </submittedName>
</protein>
<dbReference type="GO" id="GO:0016020">
    <property type="term" value="C:membrane"/>
    <property type="evidence" value="ECO:0007669"/>
    <property type="project" value="UniProtKB-SubCell"/>
</dbReference>
<feature type="transmembrane region" description="Helical" evidence="7">
    <location>
        <begin position="299"/>
        <end position="319"/>
    </location>
</feature>
<comment type="similarity">
    <text evidence="2">Belongs to the CLPTM1 family.</text>
</comment>
<dbReference type="Proteomes" id="UP000284403">
    <property type="component" value="Unassembled WGS sequence"/>
</dbReference>
<keyword evidence="3 7" id="KW-0812">Transmembrane</keyword>
<dbReference type="InterPro" id="IPR008429">
    <property type="entry name" value="CLPTM1"/>
</dbReference>
<proteinExistence type="inferred from homology"/>
<dbReference type="EMBL" id="MKKU01000655">
    <property type="protein sequence ID" value="RNF05006.1"/>
    <property type="molecule type" value="Genomic_DNA"/>
</dbReference>
<evidence type="ECO:0000256" key="7">
    <source>
        <dbReference type="SAM" id="Phobius"/>
    </source>
</evidence>
<feature type="compositionally biased region" description="Basic and acidic residues" evidence="6">
    <location>
        <begin position="531"/>
        <end position="544"/>
    </location>
</feature>
<organism evidence="8 9">
    <name type="scientific">Trypanosoma conorhini</name>
    <dbReference type="NCBI Taxonomy" id="83891"/>
    <lineage>
        <taxon>Eukaryota</taxon>
        <taxon>Discoba</taxon>
        <taxon>Euglenozoa</taxon>
        <taxon>Kinetoplastea</taxon>
        <taxon>Metakinetoplastina</taxon>
        <taxon>Trypanosomatida</taxon>
        <taxon>Trypanosomatidae</taxon>
        <taxon>Trypanosoma</taxon>
    </lineage>
</organism>
<evidence type="ECO:0000256" key="1">
    <source>
        <dbReference type="ARBA" id="ARBA00004141"/>
    </source>
</evidence>
<dbReference type="GO" id="GO:0012505">
    <property type="term" value="C:endomembrane system"/>
    <property type="evidence" value="ECO:0007669"/>
    <property type="project" value="TreeGrafter"/>
</dbReference>
<feature type="transmembrane region" description="Helical" evidence="7">
    <location>
        <begin position="335"/>
        <end position="355"/>
    </location>
</feature>
<evidence type="ECO:0000256" key="4">
    <source>
        <dbReference type="ARBA" id="ARBA00022989"/>
    </source>
</evidence>
<feature type="transmembrane region" description="Helical" evidence="7">
    <location>
        <begin position="440"/>
        <end position="461"/>
    </location>
</feature>
<keyword evidence="5 7" id="KW-0472">Membrane</keyword>
<dbReference type="GeneID" id="40321485"/>
<accession>A0A3S5IR80</accession>
<reference evidence="8 9" key="1">
    <citation type="journal article" date="2018" name="BMC Genomics">
        <title>Genomic comparison of Trypanosoma conorhini and Trypanosoma rangeli to Trypanosoma cruzi strains of high and low virulence.</title>
        <authorList>
            <person name="Bradwell K.R."/>
            <person name="Koparde V.N."/>
            <person name="Matveyev A.V."/>
            <person name="Serrano M.G."/>
            <person name="Alves J.M."/>
            <person name="Parikh H."/>
            <person name="Huang B."/>
            <person name="Lee V."/>
            <person name="Espinosa-Alvarez O."/>
            <person name="Ortiz P.A."/>
            <person name="Costa-Martins A.G."/>
            <person name="Teixeira M.M."/>
            <person name="Buck G.A."/>
        </authorList>
    </citation>
    <scope>NUCLEOTIDE SEQUENCE [LARGE SCALE GENOMIC DNA]</scope>
    <source>
        <strain evidence="8 9">025E</strain>
    </source>
</reference>
<evidence type="ECO:0000313" key="9">
    <source>
        <dbReference type="Proteomes" id="UP000284403"/>
    </source>
</evidence>
<dbReference type="Pfam" id="PF05602">
    <property type="entry name" value="CLPTM1"/>
    <property type="match status" value="1"/>
</dbReference>
<feature type="region of interest" description="Disordered" evidence="6">
    <location>
        <begin position="531"/>
        <end position="588"/>
    </location>
</feature>
<dbReference type="AlphaFoldDB" id="A0A3S5IR80"/>
<sequence length="588" mass="67662">MAVPPTPANGGAEHPPQNSMWRTGLLYGIVALLMFSSLGTKDTGRAKSSGEARLSGGDHDGAKQMSLQYTPFAKRGDSYSIIITSGNDGVFAEDIFQDLILDDNTRDVSRQYTVDLRRCHAENRSVSLTIKTSIRGREYVQEFPLVRHLPFRRKREEQHLFAKKANPEEDASNTTDEEPMTVWKAYFQPSLTLSPIVDFSSPLPSAMRPYYFMDDATQQYLPLVYINNFWVLRDHLMEVNATTAASALNFTITISPRPLWKFALYVNFEESMKQQQELGLAKSGDSDETKRIFLETNPYFLALTGLVSMLHMLFEYLAFSNDVKFWRHRSNFKGLSLRTIVLNCYFQTIVFLYLLDGDETSWAILLPSGFGVLIEFWKLTQTVRFVRQDNGRWRLAFNDGYDRRTRKHDDLAVRYLMYAMTPVLLAYTVYSALYNTHRGWYSFIINTQVRFIYFFGFAMLTPQIFINYKMKSVAQLPWRTFVYRALNTVIDDLFAFIVKMPWLHRLACFRDDVVFVILLYQRWIYPVDVGRSEEPDSDGEEKATENATEAGVNGSEVAEPAKDGERQTPALRDAEEPHPLSQEAKKAQ</sequence>
<evidence type="ECO:0000313" key="8">
    <source>
        <dbReference type="EMBL" id="RNF05006.1"/>
    </source>
</evidence>
<name>A0A3S5IR80_9TRYP</name>
<evidence type="ECO:0000256" key="5">
    <source>
        <dbReference type="ARBA" id="ARBA00023136"/>
    </source>
</evidence>
<keyword evidence="9" id="KW-1185">Reference proteome</keyword>
<keyword evidence="4 7" id="KW-1133">Transmembrane helix</keyword>
<feature type="transmembrane region" description="Helical" evidence="7">
    <location>
        <begin position="413"/>
        <end position="434"/>
    </location>
</feature>
<evidence type="ECO:0000256" key="2">
    <source>
        <dbReference type="ARBA" id="ARBA00009310"/>
    </source>
</evidence>
<dbReference type="OrthoDB" id="378564at2759"/>
<dbReference type="RefSeq" id="XP_029225167.1">
    <property type="nucleotide sequence ID" value="XM_029374733.1"/>
</dbReference>
<dbReference type="PANTHER" id="PTHR21347:SF0">
    <property type="entry name" value="LIPID SCRAMBLASE CLPTM1L"/>
    <property type="match status" value="1"/>
</dbReference>
<evidence type="ECO:0000256" key="6">
    <source>
        <dbReference type="SAM" id="MobiDB-lite"/>
    </source>
</evidence>
<comment type="caution">
    <text evidence="8">The sequence shown here is derived from an EMBL/GenBank/DDBJ whole genome shotgun (WGS) entry which is preliminary data.</text>
</comment>
<gene>
    <name evidence="8" type="ORF">Tco025E_07874</name>
</gene>
<comment type="subcellular location">
    <subcellularLocation>
        <location evidence="1">Membrane</location>
        <topology evidence="1">Multi-pass membrane protein</topology>
    </subcellularLocation>
</comment>